<feature type="region of interest" description="Disordered" evidence="1">
    <location>
        <begin position="46"/>
        <end position="67"/>
    </location>
</feature>
<evidence type="ECO:0000313" key="2">
    <source>
        <dbReference type="EMBL" id="KAF9504025.1"/>
    </source>
</evidence>
<proteinExistence type="predicted"/>
<comment type="caution">
    <text evidence="2">The sequence shown here is derived from an EMBL/GenBank/DDBJ whole genome shotgun (WGS) entry which is preliminary data.</text>
</comment>
<name>A0A9P6DMX9_9AGAM</name>
<dbReference type="Proteomes" id="UP000886523">
    <property type="component" value="Unassembled WGS sequence"/>
</dbReference>
<keyword evidence="3" id="KW-1185">Reference proteome</keyword>
<protein>
    <submittedName>
        <fullName evidence="2">Uncharacterized protein</fullName>
    </submittedName>
</protein>
<dbReference type="AlphaFoldDB" id="A0A9P6DMX9"/>
<reference evidence="2" key="1">
    <citation type="journal article" date="2020" name="Nat. Commun.">
        <title>Large-scale genome sequencing of mycorrhizal fungi provides insights into the early evolution of symbiotic traits.</title>
        <authorList>
            <person name="Miyauchi S."/>
            <person name="Kiss E."/>
            <person name="Kuo A."/>
            <person name="Drula E."/>
            <person name="Kohler A."/>
            <person name="Sanchez-Garcia M."/>
            <person name="Morin E."/>
            <person name="Andreopoulos B."/>
            <person name="Barry K.W."/>
            <person name="Bonito G."/>
            <person name="Buee M."/>
            <person name="Carver A."/>
            <person name="Chen C."/>
            <person name="Cichocki N."/>
            <person name="Clum A."/>
            <person name="Culley D."/>
            <person name="Crous P.W."/>
            <person name="Fauchery L."/>
            <person name="Girlanda M."/>
            <person name="Hayes R.D."/>
            <person name="Keri Z."/>
            <person name="LaButti K."/>
            <person name="Lipzen A."/>
            <person name="Lombard V."/>
            <person name="Magnuson J."/>
            <person name="Maillard F."/>
            <person name="Murat C."/>
            <person name="Nolan M."/>
            <person name="Ohm R.A."/>
            <person name="Pangilinan J."/>
            <person name="Pereira M.F."/>
            <person name="Perotto S."/>
            <person name="Peter M."/>
            <person name="Pfister S."/>
            <person name="Riley R."/>
            <person name="Sitrit Y."/>
            <person name="Stielow J.B."/>
            <person name="Szollosi G."/>
            <person name="Zifcakova L."/>
            <person name="Stursova M."/>
            <person name="Spatafora J.W."/>
            <person name="Tedersoo L."/>
            <person name="Vaario L.M."/>
            <person name="Yamada A."/>
            <person name="Yan M."/>
            <person name="Wang P."/>
            <person name="Xu J."/>
            <person name="Bruns T."/>
            <person name="Baldrian P."/>
            <person name="Vilgalys R."/>
            <person name="Dunand C."/>
            <person name="Henrissat B."/>
            <person name="Grigoriev I.V."/>
            <person name="Hibbett D."/>
            <person name="Nagy L.G."/>
            <person name="Martin F.M."/>
        </authorList>
    </citation>
    <scope>NUCLEOTIDE SEQUENCE</scope>
    <source>
        <strain evidence="2">UP504</strain>
    </source>
</reference>
<evidence type="ECO:0000313" key="3">
    <source>
        <dbReference type="Proteomes" id="UP000886523"/>
    </source>
</evidence>
<evidence type="ECO:0000256" key="1">
    <source>
        <dbReference type="SAM" id="MobiDB-lite"/>
    </source>
</evidence>
<organism evidence="2 3">
    <name type="scientific">Hydnum rufescens UP504</name>
    <dbReference type="NCBI Taxonomy" id="1448309"/>
    <lineage>
        <taxon>Eukaryota</taxon>
        <taxon>Fungi</taxon>
        <taxon>Dikarya</taxon>
        <taxon>Basidiomycota</taxon>
        <taxon>Agaricomycotina</taxon>
        <taxon>Agaricomycetes</taxon>
        <taxon>Cantharellales</taxon>
        <taxon>Hydnaceae</taxon>
        <taxon>Hydnum</taxon>
    </lineage>
</organism>
<feature type="compositionally biased region" description="Polar residues" evidence="1">
    <location>
        <begin position="56"/>
        <end position="67"/>
    </location>
</feature>
<dbReference type="EMBL" id="MU129273">
    <property type="protein sequence ID" value="KAF9504025.1"/>
    <property type="molecule type" value="Genomic_DNA"/>
</dbReference>
<accession>A0A9P6DMX9</accession>
<sequence length="67" mass="7366">MTKPTYFALVGIETLYLQELLTCWAIRNGHSPTDWANSLDLEPPPLSGSSQLLSSDMTELTTLPNEG</sequence>
<gene>
    <name evidence="2" type="ORF">BS47DRAFT_1401837</name>
</gene>